<accession>A0A3N0BWV1</accession>
<feature type="transmembrane region" description="Helical" evidence="1">
    <location>
        <begin position="145"/>
        <end position="163"/>
    </location>
</feature>
<protein>
    <submittedName>
        <fullName evidence="2">Uncharacterized protein</fullName>
    </submittedName>
</protein>
<gene>
    <name evidence="2" type="ORF">D7004_10315</name>
</gene>
<feature type="transmembrane region" description="Helical" evidence="1">
    <location>
        <begin position="121"/>
        <end position="139"/>
    </location>
</feature>
<dbReference type="AlphaFoldDB" id="A0A3N0BWV1"/>
<name>A0A3N0BWV1_9SPHI</name>
<feature type="transmembrane region" description="Helical" evidence="1">
    <location>
        <begin position="90"/>
        <end position="109"/>
    </location>
</feature>
<keyword evidence="1" id="KW-0812">Transmembrane</keyword>
<dbReference type="EMBL" id="RBEE01000014">
    <property type="protein sequence ID" value="RNL53464.1"/>
    <property type="molecule type" value="Genomic_DNA"/>
</dbReference>
<keyword evidence="1" id="KW-0472">Membrane</keyword>
<proteinExistence type="predicted"/>
<evidence type="ECO:0000313" key="3">
    <source>
        <dbReference type="Proteomes" id="UP000274046"/>
    </source>
</evidence>
<keyword evidence="3" id="KW-1185">Reference proteome</keyword>
<feature type="transmembrane region" description="Helical" evidence="1">
    <location>
        <begin position="183"/>
        <end position="201"/>
    </location>
</feature>
<organism evidence="2 3">
    <name type="scientific">Pedobacter jejuensis</name>
    <dbReference type="NCBI Taxonomy" id="1268550"/>
    <lineage>
        <taxon>Bacteria</taxon>
        <taxon>Pseudomonadati</taxon>
        <taxon>Bacteroidota</taxon>
        <taxon>Sphingobacteriia</taxon>
        <taxon>Sphingobacteriales</taxon>
        <taxon>Sphingobacteriaceae</taxon>
        <taxon>Pedobacter</taxon>
    </lineage>
</organism>
<dbReference type="Proteomes" id="UP000274046">
    <property type="component" value="Unassembled WGS sequence"/>
</dbReference>
<keyword evidence="1" id="KW-1133">Transmembrane helix</keyword>
<evidence type="ECO:0000256" key="1">
    <source>
        <dbReference type="SAM" id="Phobius"/>
    </source>
</evidence>
<dbReference type="RefSeq" id="WP_123205786.1">
    <property type="nucleotide sequence ID" value="NZ_RBEE01000014.1"/>
</dbReference>
<evidence type="ECO:0000313" key="2">
    <source>
        <dbReference type="EMBL" id="RNL53464.1"/>
    </source>
</evidence>
<reference evidence="2 3" key="1">
    <citation type="submission" date="2018-10" db="EMBL/GenBank/DDBJ databases">
        <title>Genome sequencing of Pedobacter jejuensis TNB23.</title>
        <authorList>
            <person name="Cho Y.-J."/>
            <person name="Cho A."/>
            <person name="Kim O.-S."/>
        </authorList>
    </citation>
    <scope>NUCLEOTIDE SEQUENCE [LARGE SCALE GENOMIC DNA]</scope>
    <source>
        <strain evidence="2 3">TNB23</strain>
    </source>
</reference>
<sequence>MSVLKTKLNAKTDAQLVYYIDHVGRHTEDAVRCAFNILQDRNVELPVDTLERIEKELVLQKENKKKETIHHWRSNVVEDPEAPEYYSQSAIYVFSILFSVFFGSFMLASNCNFAGRKGWQVIIFGFLYTAIALIVLSYIDFNIGLIGPFVVNSLGIWIMYEAFWKRDIGVEKKYRAKPIWKPLIIAAVIFTPIFYFIIKITH</sequence>
<dbReference type="OrthoDB" id="764986at2"/>
<comment type="caution">
    <text evidence="2">The sequence shown here is derived from an EMBL/GenBank/DDBJ whole genome shotgun (WGS) entry which is preliminary data.</text>
</comment>